<dbReference type="Proteomes" id="UP000243688">
    <property type="component" value="Unassembled WGS sequence"/>
</dbReference>
<name>A0A2A6DXN2_9BACL</name>
<dbReference type="SMART" id="SM00642">
    <property type="entry name" value="Aamy"/>
    <property type="match status" value="1"/>
</dbReference>
<dbReference type="GO" id="GO:0004553">
    <property type="term" value="F:hydrolase activity, hydrolyzing O-glycosyl compounds"/>
    <property type="evidence" value="ECO:0007669"/>
    <property type="project" value="InterPro"/>
</dbReference>
<dbReference type="EMBL" id="MOXJ01000037">
    <property type="protein sequence ID" value="PDO09485.1"/>
    <property type="molecule type" value="Genomic_DNA"/>
</dbReference>
<dbReference type="GO" id="GO:0005975">
    <property type="term" value="P:carbohydrate metabolic process"/>
    <property type="evidence" value="ECO:0007669"/>
    <property type="project" value="InterPro"/>
</dbReference>
<organism evidence="5 6">
    <name type="scientific">Candidatus Reconcilbacillus cellulovorans</name>
    <dbReference type="NCBI Taxonomy" id="1906605"/>
    <lineage>
        <taxon>Bacteria</taxon>
        <taxon>Bacillati</taxon>
        <taxon>Bacillota</taxon>
        <taxon>Bacilli</taxon>
        <taxon>Bacillales</taxon>
        <taxon>Paenibacillaceae</taxon>
        <taxon>Candidatus Reconcilbacillus</taxon>
    </lineage>
</organism>
<dbReference type="Pfam" id="PF02903">
    <property type="entry name" value="Alpha-amylase_N"/>
    <property type="match status" value="1"/>
</dbReference>
<protein>
    <submittedName>
        <fullName evidence="5">Alpha-glycosidase</fullName>
    </submittedName>
</protein>
<dbReference type="InterPro" id="IPR006047">
    <property type="entry name" value="GH13_cat_dom"/>
</dbReference>
<sequence>MLLEAVFHRPTMPWAYACDENTIHLRLRTKRDDVKRAFAVAGDKYAWDQTRQTLPMTKRFSDALFDYWQVAVRPPFRRLRYGFMLRSGRETVWYGENGFSREPLADAHGLFEYPFLHPGDVFRPPEWAKEVVFYQIFPDRFANGDPSNDPPGTEPWGGRPTPRSVFGGDLAGIIDRLDYLAELGVNALYLTPIFEAPSNHKYDTKDYRKIDPHFGDAETLRRLVAACHERGIRVVLDAVFNHCGAEFAPFVDVLEKGRDSAYAGWFHVREWPPAVRDGIPTYDTFAFVPTMPKLNTEHPKVRDYLLGVAEYWIETADIDGWRLDVADEVDHRFWRDFRKTVKRAKPDAYIVGEIWHDASPWLQGDQFDAVMNYPFADAVLDFFAKERIDAKQFADAIGSLLARYPDPVTEVAFNLLGSHDTPRLLTMCGGDKRRMKLAVLFQLTFPGAPCIYYGDEIGMTGGGDPDCRRCMIWDADRQDRDLFAHYRTLIALRRANSALRTGDFRFLRARPGDRRLVYERKDENAHFVIFLNAGRRAANVSAAVPEGRWTDVWTGEAVEATGRRLTLRLPAYGFRMLKRDTP</sequence>
<dbReference type="Pfam" id="PF16657">
    <property type="entry name" value="Malt_amylase_C"/>
    <property type="match status" value="1"/>
</dbReference>
<evidence type="ECO:0000313" key="5">
    <source>
        <dbReference type="EMBL" id="PDO09485.1"/>
    </source>
</evidence>
<dbReference type="Gene3D" id="2.60.40.1180">
    <property type="entry name" value="Golgi alpha-mannosidase II"/>
    <property type="match status" value="1"/>
</dbReference>
<dbReference type="Gene3D" id="3.90.400.10">
    <property type="entry name" value="Oligo-1,6-glucosidase, Domain 2"/>
    <property type="match status" value="1"/>
</dbReference>
<dbReference type="PANTHER" id="PTHR10357">
    <property type="entry name" value="ALPHA-AMYLASE FAMILY MEMBER"/>
    <property type="match status" value="1"/>
</dbReference>
<proteinExistence type="inferred from homology"/>
<dbReference type="InterPro" id="IPR013780">
    <property type="entry name" value="Glyco_hydro_b"/>
</dbReference>
<dbReference type="InterPro" id="IPR017853">
    <property type="entry name" value="GH"/>
</dbReference>
<keyword evidence="3 5" id="KW-0326">Glycosidase</keyword>
<comment type="caution">
    <text evidence="5">The sequence shown here is derived from an EMBL/GenBank/DDBJ whole genome shotgun (WGS) entry which is preliminary data.</text>
</comment>
<evidence type="ECO:0000256" key="3">
    <source>
        <dbReference type="ARBA" id="ARBA00023295"/>
    </source>
</evidence>
<evidence type="ECO:0000313" key="6">
    <source>
        <dbReference type="Proteomes" id="UP000243688"/>
    </source>
</evidence>
<dbReference type="SUPFAM" id="SSF51445">
    <property type="entry name" value="(Trans)glycosidases"/>
    <property type="match status" value="1"/>
</dbReference>
<dbReference type="CDD" id="cd11338">
    <property type="entry name" value="AmyAc_CMD"/>
    <property type="match status" value="1"/>
</dbReference>
<dbReference type="Gene3D" id="3.20.20.80">
    <property type="entry name" value="Glycosidases"/>
    <property type="match status" value="1"/>
</dbReference>
<keyword evidence="2" id="KW-0378">Hydrolase</keyword>
<dbReference type="PANTHER" id="PTHR10357:SF210">
    <property type="entry name" value="MALTODEXTRIN GLUCOSIDASE"/>
    <property type="match status" value="1"/>
</dbReference>
<evidence type="ECO:0000259" key="4">
    <source>
        <dbReference type="SMART" id="SM00642"/>
    </source>
</evidence>
<gene>
    <name evidence="5" type="ORF">BLM47_12250</name>
</gene>
<reference evidence="5 6" key="1">
    <citation type="submission" date="2016-12" db="EMBL/GenBank/DDBJ databases">
        <title>Candidatus Reconcilibacillus cellulovorans genome.</title>
        <authorList>
            <person name="Kolinko S."/>
            <person name="Wu Y.-W."/>
            <person name="Tachea F."/>
            <person name="Denzel E."/>
            <person name="Hiras J."/>
            <person name="Baecker N."/>
            <person name="Chan L.J."/>
            <person name="Eichorst S.A."/>
            <person name="Frey D."/>
            <person name="Adams P.D."/>
            <person name="Pray T."/>
            <person name="Tanjore D."/>
            <person name="Petzold C.J."/>
            <person name="Gladden J.M."/>
            <person name="Simmons B.A."/>
            <person name="Singer S.W."/>
        </authorList>
    </citation>
    <scope>NUCLEOTIDE SEQUENCE [LARGE SCALE GENOMIC DNA]</scope>
    <source>
        <strain evidence="5">JTherm</strain>
    </source>
</reference>
<feature type="domain" description="Glycosyl hydrolase family 13 catalytic" evidence="4">
    <location>
        <begin position="135"/>
        <end position="493"/>
    </location>
</feature>
<accession>A0A2A6DXN2</accession>
<dbReference type="AlphaFoldDB" id="A0A2A6DXN2"/>
<evidence type="ECO:0000256" key="2">
    <source>
        <dbReference type="ARBA" id="ARBA00022801"/>
    </source>
</evidence>
<dbReference type="InterPro" id="IPR032091">
    <property type="entry name" value="Malt_amylase-like_C"/>
</dbReference>
<dbReference type="InterPro" id="IPR004185">
    <property type="entry name" value="Glyco_hydro_13_lg-like_dom"/>
</dbReference>
<evidence type="ECO:0000256" key="1">
    <source>
        <dbReference type="ARBA" id="ARBA00008061"/>
    </source>
</evidence>
<dbReference type="InterPro" id="IPR045857">
    <property type="entry name" value="O16G_dom_2"/>
</dbReference>
<dbReference type="SUPFAM" id="SSF51011">
    <property type="entry name" value="Glycosyl hydrolase domain"/>
    <property type="match status" value="1"/>
</dbReference>
<dbReference type="CDD" id="cd02857">
    <property type="entry name" value="E_set_CDase_PDE_N"/>
    <property type="match status" value="1"/>
</dbReference>
<dbReference type="InterPro" id="IPR013783">
    <property type="entry name" value="Ig-like_fold"/>
</dbReference>
<dbReference type="Gene3D" id="2.60.40.10">
    <property type="entry name" value="Immunoglobulins"/>
    <property type="match status" value="1"/>
</dbReference>
<comment type="similarity">
    <text evidence="1">Belongs to the glycosyl hydrolase 13 family.</text>
</comment>
<dbReference type="Pfam" id="PF00128">
    <property type="entry name" value="Alpha-amylase"/>
    <property type="match status" value="1"/>
</dbReference>